<evidence type="ECO:0000256" key="4">
    <source>
        <dbReference type="ARBA" id="ARBA00022840"/>
    </source>
</evidence>
<dbReference type="Pfam" id="PF00005">
    <property type="entry name" value="ABC_tran"/>
    <property type="match status" value="2"/>
</dbReference>
<dbReference type="GO" id="GO:0005524">
    <property type="term" value="F:ATP binding"/>
    <property type="evidence" value="ECO:0007669"/>
    <property type="project" value="UniProtKB-KW"/>
</dbReference>
<evidence type="ECO:0000256" key="2">
    <source>
        <dbReference type="ARBA" id="ARBA00022448"/>
    </source>
</evidence>
<reference evidence="7 8" key="1">
    <citation type="submission" date="2024-06" db="EMBL/GenBank/DDBJ databases">
        <title>The Natural Products Discovery Center: Release of the First 8490 Sequenced Strains for Exploring Actinobacteria Biosynthetic Diversity.</title>
        <authorList>
            <person name="Kalkreuter E."/>
            <person name="Kautsar S.A."/>
            <person name="Yang D."/>
            <person name="Bader C.D."/>
            <person name="Teijaro C.N."/>
            <person name="Fluegel L."/>
            <person name="Davis C.M."/>
            <person name="Simpson J.R."/>
            <person name="Lauterbach L."/>
            <person name="Steele A.D."/>
            <person name="Gui C."/>
            <person name="Meng S."/>
            <person name="Li G."/>
            <person name="Viehrig K."/>
            <person name="Ye F."/>
            <person name="Su P."/>
            <person name="Kiefer A.F."/>
            <person name="Nichols A."/>
            <person name="Cepeda A.J."/>
            <person name="Yan W."/>
            <person name="Fan B."/>
            <person name="Jiang Y."/>
            <person name="Adhikari A."/>
            <person name="Zheng C.-J."/>
            <person name="Schuster L."/>
            <person name="Cowan T.M."/>
            <person name="Smanski M.J."/>
            <person name="Chevrette M.G."/>
            <person name="De Carvalho L.P.S."/>
            <person name="Shen B."/>
        </authorList>
    </citation>
    <scope>NUCLEOTIDE SEQUENCE [LARGE SCALE GENOMIC DNA]</scope>
    <source>
        <strain evidence="7 8">NPDC077434</strain>
    </source>
</reference>
<dbReference type="CDD" id="cd03257">
    <property type="entry name" value="ABC_NikE_OppD_transporters"/>
    <property type="match status" value="2"/>
</dbReference>
<dbReference type="InterPro" id="IPR013563">
    <property type="entry name" value="Oligopep_ABC_C"/>
</dbReference>
<keyword evidence="8" id="KW-1185">Reference proteome</keyword>
<dbReference type="PROSITE" id="PS50893">
    <property type="entry name" value="ABC_TRANSPORTER_2"/>
    <property type="match status" value="2"/>
</dbReference>
<name>A0ABV3LF64_9MICO</name>
<dbReference type="Gene3D" id="3.40.50.300">
    <property type="entry name" value="P-loop containing nucleotide triphosphate hydrolases"/>
    <property type="match status" value="2"/>
</dbReference>
<proteinExistence type="inferred from homology"/>
<dbReference type="NCBIfam" id="NF007739">
    <property type="entry name" value="PRK10419.1"/>
    <property type="match status" value="2"/>
</dbReference>
<evidence type="ECO:0000256" key="3">
    <source>
        <dbReference type="ARBA" id="ARBA00022741"/>
    </source>
</evidence>
<dbReference type="InterPro" id="IPR003439">
    <property type="entry name" value="ABC_transporter-like_ATP-bd"/>
</dbReference>
<dbReference type="InterPro" id="IPR027417">
    <property type="entry name" value="P-loop_NTPase"/>
</dbReference>
<evidence type="ECO:0000256" key="5">
    <source>
        <dbReference type="SAM" id="MobiDB-lite"/>
    </source>
</evidence>
<sequence>MSTPLLSVEGLAVDFNTTDGVVHAVEGVDLEISEGETVAIVGESGSGKSTTAMAIIGLLAGGGRIASGSIRLDGREISKAPEHEMRTIRGRHIGLVPQDPMSNLNPVAKIGTQVAETLLAHGLANRQNVSAKVVEALEAAGLPDAAKRAKQYPHEFSGGMRQRALIAIGLACKPRLLIADEPTSALDVTVQQTILDQIGAMTRELGTAVLLITHDLGLAAERAERVIVMHRGKVVEQGDAKQILEDPQHPYTKSLVAAAPSVAVARLRPETFVKSDGKASTPFGRSPRFVSDGSAASAQRPVWGAERTIDGSLSERSEPKRVERAQRDETAASAAASAAASETSASATASDNIVEFENLTKVYPVRGRGEDFVAVKDVSLVIPRGETVAIVGESGSGKTTTARMLLKLIEPTSGLIRFEGKDVSTLSRAETRDFRQRVQPIFQDPYSSLNPMFTIERLIAEPLEFYRRGSSADRRKRVRQLLDDVALPQSMLRRYPSELSGGQRQRVAIARALALSPDLIVCDEPVSALDVLVQDQILRLLGDLQREYGLSYLFISHDLAVVRLISDYVCVMKDGALVEAATSEEIFTNPRDPYTRRLLASIPGNELGIA</sequence>
<keyword evidence="3" id="KW-0547">Nucleotide-binding</keyword>
<dbReference type="Pfam" id="PF08352">
    <property type="entry name" value="oligo_HPY"/>
    <property type="match status" value="2"/>
</dbReference>
<keyword evidence="2" id="KW-0813">Transport</keyword>
<evidence type="ECO:0000313" key="7">
    <source>
        <dbReference type="EMBL" id="MEW1974556.1"/>
    </source>
</evidence>
<accession>A0ABV3LF64</accession>
<dbReference type="SMART" id="SM00382">
    <property type="entry name" value="AAA"/>
    <property type="match status" value="2"/>
</dbReference>
<feature type="compositionally biased region" description="Low complexity" evidence="5">
    <location>
        <begin position="331"/>
        <end position="344"/>
    </location>
</feature>
<dbReference type="InterPro" id="IPR003593">
    <property type="entry name" value="AAA+_ATPase"/>
</dbReference>
<dbReference type="PROSITE" id="PS00211">
    <property type="entry name" value="ABC_TRANSPORTER_1"/>
    <property type="match status" value="2"/>
</dbReference>
<dbReference type="PANTHER" id="PTHR43776:SF7">
    <property type="entry name" value="D,D-DIPEPTIDE TRANSPORT ATP-BINDING PROTEIN DDPF-RELATED"/>
    <property type="match status" value="1"/>
</dbReference>
<evidence type="ECO:0000256" key="1">
    <source>
        <dbReference type="ARBA" id="ARBA00005417"/>
    </source>
</evidence>
<evidence type="ECO:0000313" key="8">
    <source>
        <dbReference type="Proteomes" id="UP001553715"/>
    </source>
</evidence>
<dbReference type="InterPro" id="IPR050319">
    <property type="entry name" value="ABC_transp_ATP-bind"/>
</dbReference>
<feature type="compositionally biased region" description="Basic and acidic residues" evidence="5">
    <location>
        <begin position="307"/>
        <end position="330"/>
    </location>
</feature>
<dbReference type="RefSeq" id="WP_366232671.1">
    <property type="nucleotide sequence ID" value="NZ_JBFBMH010000005.1"/>
</dbReference>
<dbReference type="SUPFAM" id="SSF52540">
    <property type="entry name" value="P-loop containing nucleoside triphosphate hydrolases"/>
    <property type="match status" value="2"/>
</dbReference>
<dbReference type="Proteomes" id="UP001553715">
    <property type="component" value="Unassembled WGS sequence"/>
</dbReference>
<organism evidence="7 8">
    <name type="scientific">Microbacterium profundi</name>
    <dbReference type="NCBI Taxonomy" id="450380"/>
    <lineage>
        <taxon>Bacteria</taxon>
        <taxon>Bacillati</taxon>
        <taxon>Actinomycetota</taxon>
        <taxon>Actinomycetes</taxon>
        <taxon>Micrococcales</taxon>
        <taxon>Microbacteriaceae</taxon>
        <taxon>Microbacterium</taxon>
    </lineage>
</organism>
<feature type="domain" description="ABC transporter" evidence="6">
    <location>
        <begin position="6"/>
        <end position="256"/>
    </location>
</feature>
<gene>
    <name evidence="7" type="ORF">AB0301_05650</name>
</gene>
<keyword evidence="4 7" id="KW-0067">ATP-binding</keyword>
<comment type="similarity">
    <text evidence="1">Belongs to the ABC transporter superfamily.</text>
</comment>
<dbReference type="PANTHER" id="PTHR43776">
    <property type="entry name" value="TRANSPORT ATP-BINDING PROTEIN"/>
    <property type="match status" value="1"/>
</dbReference>
<protein>
    <submittedName>
        <fullName evidence="7">ABC transporter ATP-binding protein</fullName>
    </submittedName>
</protein>
<feature type="domain" description="ABC transporter" evidence="6">
    <location>
        <begin position="354"/>
        <end position="599"/>
    </location>
</feature>
<feature type="region of interest" description="Disordered" evidence="5">
    <location>
        <begin position="274"/>
        <end position="344"/>
    </location>
</feature>
<dbReference type="EMBL" id="JBFBMH010000005">
    <property type="protein sequence ID" value="MEW1974556.1"/>
    <property type="molecule type" value="Genomic_DNA"/>
</dbReference>
<evidence type="ECO:0000259" key="6">
    <source>
        <dbReference type="PROSITE" id="PS50893"/>
    </source>
</evidence>
<comment type="caution">
    <text evidence="7">The sequence shown here is derived from an EMBL/GenBank/DDBJ whole genome shotgun (WGS) entry which is preliminary data.</text>
</comment>
<dbReference type="InterPro" id="IPR017871">
    <property type="entry name" value="ABC_transporter-like_CS"/>
</dbReference>
<dbReference type="NCBIfam" id="NF008453">
    <property type="entry name" value="PRK11308.1"/>
    <property type="match status" value="2"/>
</dbReference>